<organism evidence="1 2">
    <name type="scientific">Coprinopsis marcescibilis</name>
    <name type="common">Agaric fungus</name>
    <name type="synonym">Psathyrella marcescibilis</name>
    <dbReference type="NCBI Taxonomy" id="230819"/>
    <lineage>
        <taxon>Eukaryota</taxon>
        <taxon>Fungi</taxon>
        <taxon>Dikarya</taxon>
        <taxon>Basidiomycota</taxon>
        <taxon>Agaricomycotina</taxon>
        <taxon>Agaricomycetes</taxon>
        <taxon>Agaricomycetidae</taxon>
        <taxon>Agaricales</taxon>
        <taxon>Agaricineae</taxon>
        <taxon>Psathyrellaceae</taxon>
        <taxon>Coprinopsis</taxon>
    </lineage>
</organism>
<dbReference type="EMBL" id="ML210156">
    <property type="protein sequence ID" value="TFK28449.1"/>
    <property type="molecule type" value="Genomic_DNA"/>
</dbReference>
<evidence type="ECO:0000313" key="2">
    <source>
        <dbReference type="Proteomes" id="UP000307440"/>
    </source>
</evidence>
<name>A0A5C3L5Z5_COPMA</name>
<gene>
    <name evidence="1" type="ORF">FA15DRAFT_61597</name>
</gene>
<reference evidence="1 2" key="1">
    <citation type="journal article" date="2019" name="Nat. Ecol. Evol.">
        <title>Megaphylogeny resolves global patterns of mushroom evolution.</title>
        <authorList>
            <person name="Varga T."/>
            <person name="Krizsan K."/>
            <person name="Foldi C."/>
            <person name="Dima B."/>
            <person name="Sanchez-Garcia M."/>
            <person name="Sanchez-Ramirez S."/>
            <person name="Szollosi G.J."/>
            <person name="Szarkandi J.G."/>
            <person name="Papp V."/>
            <person name="Albert L."/>
            <person name="Andreopoulos W."/>
            <person name="Angelini C."/>
            <person name="Antonin V."/>
            <person name="Barry K.W."/>
            <person name="Bougher N.L."/>
            <person name="Buchanan P."/>
            <person name="Buyck B."/>
            <person name="Bense V."/>
            <person name="Catcheside P."/>
            <person name="Chovatia M."/>
            <person name="Cooper J."/>
            <person name="Damon W."/>
            <person name="Desjardin D."/>
            <person name="Finy P."/>
            <person name="Geml J."/>
            <person name="Haridas S."/>
            <person name="Hughes K."/>
            <person name="Justo A."/>
            <person name="Karasinski D."/>
            <person name="Kautmanova I."/>
            <person name="Kiss B."/>
            <person name="Kocsube S."/>
            <person name="Kotiranta H."/>
            <person name="LaButti K.M."/>
            <person name="Lechner B.E."/>
            <person name="Liimatainen K."/>
            <person name="Lipzen A."/>
            <person name="Lukacs Z."/>
            <person name="Mihaltcheva S."/>
            <person name="Morgado L.N."/>
            <person name="Niskanen T."/>
            <person name="Noordeloos M.E."/>
            <person name="Ohm R.A."/>
            <person name="Ortiz-Santana B."/>
            <person name="Ovrebo C."/>
            <person name="Racz N."/>
            <person name="Riley R."/>
            <person name="Savchenko A."/>
            <person name="Shiryaev A."/>
            <person name="Soop K."/>
            <person name="Spirin V."/>
            <person name="Szebenyi C."/>
            <person name="Tomsovsky M."/>
            <person name="Tulloss R.E."/>
            <person name="Uehling J."/>
            <person name="Grigoriev I.V."/>
            <person name="Vagvolgyi C."/>
            <person name="Papp T."/>
            <person name="Martin F.M."/>
            <person name="Miettinen O."/>
            <person name="Hibbett D.S."/>
            <person name="Nagy L.G."/>
        </authorList>
    </citation>
    <scope>NUCLEOTIDE SEQUENCE [LARGE SCALE GENOMIC DNA]</scope>
    <source>
        <strain evidence="1 2">CBS 121175</strain>
    </source>
</reference>
<dbReference type="Proteomes" id="UP000307440">
    <property type="component" value="Unassembled WGS sequence"/>
</dbReference>
<proteinExistence type="predicted"/>
<dbReference type="AlphaFoldDB" id="A0A5C3L5Z5"/>
<accession>A0A5C3L5Z5</accession>
<sequence>MNTAMDSRTALVDTVGFDSDGISDRETLQELVDWIDYRSSLATARCTLILLRDENHIHHRQLLQGLMRGVAEKCFVRVVTGSDPSNPSYALDENDRPRYQLNTHGAARTSHTTSLQSFCHEVANMADGQSPLSLHEVQQELTKILPKMRGPSPGFKRRSWFSKVFDYIRDTVRAHFA</sequence>
<protein>
    <submittedName>
        <fullName evidence="1">Uncharacterized protein</fullName>
    </submittedName>
</protein>
<evidence type="ECO:0000313" key="1">
    <source>
        <dbReference type="EMBL" id="TFK28449.1"/>
    </source>
</evidence>
<keyword evidence="2" id="KW-1185">Reference proteome</keyword>